<dbReference type="Proteomes" id="UP000829992">
    <property type="component" value="Chromosome"/>
</dbReference>
<protein>
    <submittedName>
        <fullName evidence="5">GvpL/GvpF family gas vesicle protein</fullName>
    </submittedName>
</protein>
<comment type="similarity">
    <text evidence="3">Belongs to the gas vesicle GvpF/GvpL family.</text>
</comment>
<dbReference type="PANTHER" id="PTHR36852">
    <property type="entry name" value="PROTEIN GVPL 2"/>
    <property type="match status" value="1"/>
</dbReference>
<evidence type="ECO:0000313" key="6">
    <source>
        <dbReference type="Proteomes" id="UP000829992"/>
    </source>
</evidence>
<accession>A0ABY4PN85</accession>
<reference evidence="5 6" key="1">
    <citation type="submission" date="2022-05" db="EMBL/GenBank/DDBJ databases">
        <authorList>
            <person name="Zhou X."/>
            <person name="Li K."/>
            <person name="Man Y."/>
        </authorList>
    </citation>
    <scope>NUCLEOTIDE SEQUENCE [LARGE SCALE GENOMIC DNA]</scope>
    <source>
        <strain evidence="5 6">MS405</strain>
    </source>
</reference>
<evidence type="ECO:0000256" key="4">
    <source>
        <dbReference type="SAM" id="MobiDB-lite"/>
    </source>
</evidence>
<evidence type="ECO:0000256" key="3">
    <source>
        <dbReference type="ARBA" id="ARBA00035643"/>
    </source>
</evidence>
<dbReference type="InterPro" id="IPR009430">
    <property type="entry name" value="GvpL/GvpF"/>
</dbReference>
<evidence type="ECO:0000256" key="2">
    <source>
        <dbReference type="ARBA" id="ARBA00035108"/>
    </source>
</evidence>
<dbReference type="PANTHER" id="PTHR36852:SF1">
    <property type="entry name" value="PROTEIN GVPL 2"/>
    <property type="match status" value="1"/>
</dbReference>
<dbReference type="Pfam" id="PF06386">
    <property type="entry name" value="GvpL_GvpF"/>
    <property type="match status" value="1"/>
</dbReference>
<evidence type="ECO:0000313" key="5">
    <source>
        <dbReference type="EMBL" id="UQT54483.1"/>
    </source>
</evidence>
<name>A0ABY4PN85_9ACTN</name>
<evidence type="ECO:0000256" key="1">
    <source>
        <dbReference type="ARBA" id="ARBA00022987"/>
    </source>
</evidence>
<gene>
    <name evidence="5" type="ORF">M4V62_04890</name>
</gene>
<feature type="region of interest" description="Disordered" evidence="4">
    <location>
        <begin position="236"/>
        <end position="259"/>
    </location>
</feature>
<dbReference type="RefSeq" id="WP_249585977.1">
    <property type="nucleotide sequence ID" value="NZ_BAAAQL010000002.1"/>
</dbReference>
<dbReference type="EMBL" id="CP097289">
    <property type="protein sequence ID" value="UQT54483.1"/>
    <property type="molecule type" value="Genomic_DNA"/>
</dbReference>
<keyword evidence="6" id="KW-1185">Reference proteome</keyword>
<comment type="subcellular location">
    <subcellularLocation>
        <location evidence="2">Gas vesicle</location>
    </subcellularLocation>
</comment>
<organism evidence="5 6">
    <name type="scientific">Streptomyces durmitorensis</name>
    <dbReference type="NCBI Taxonomy" id="319947"/>
    <lineage>
        <taxon>Bacteria</taxon>
        <taxon>Bacillati</taxon>
        <taxon>Actinomycetota</taxon>
        <taxon>Actinomycetes</taxon>
        <taxon>Kitasatosporales</taxon>
        <taxon>Streptomycetaceae</taxon>
        <taxon>Streptomyces</taxon>
    </lineage>
</organism>
<sequence>MSTYVYGIAASSHPSLPEGMNGVGKPARQVRILKEGDLAAIVSDAPDELRAKRNDLLAHQNVLNEAGAAGPVLPMRFGNVAPDDTAVTSVLAERAEHYRERLTTLAGKVEYNVKASHDEQAALHRVMADNPEVQALAEANRQAGGGSYEQKLQLGEMVVAALQAREREDAVELHRALEPTAHAVSVGPESTGWLANLSFLVERDASAVFLAAVDEVRKGHPHVELRVNGPLPPYSFIEPGPSEPTGATSEAMGSKSGRE</sequence>
<proteinExistence type="inferred from homology"/>
<keyword evidence="1" id="KW-0304">Gas vesicle</keyword>